<dbReference type="AlphaFoldDB" id="A0AAN6MM78"/>
<evidence type="ECO:0000256" key="2">
    <source>
        <dbReference type="ARBA" id="ARBA00022692"/>
    </source>
</evidence>
<evidence type="ECO:0000256" key="3">
    <source>
        <dbReference type="ARBA" id="ARBA00022989"/>
    </source>
</evidence>
<evidence type="ECO:0000256" key="1">
    <source>
        <dbReference type="ARBA" id="ARBA00004141"/>
    </source>
</evidence>
<evidence type="ECO:0000313" key="8">
    <source>
        <dbReference type="EMBL" id="KAK3903502.1"/>
    </source>
</evidence>
<dbReference type="GO" id="GO:0005886">
    <property type="term" value="C:plasma membrane"/>
    <property type="evidence" value="ECO:0007669"/>
    <property type="project" value="TreeGrafter"/>
</dbReference>
<feature type="transmembrane region" description="Helical" evidence="6">
    <location>
        <begin position="315"/>
        <end position="337"/>
    </location>
</feature>
<accession>A0AAN6MM78</accession>
<reference evidence="8" key="1">
    <citation type="journal article" date="2023" name="Mol. Phylogenet. Evol.">
        <title>Genome-scale phylogeny and comparative genomics of the fungal order Sordariales.</title>
        <authorList>
            <person name="Hensen N."/>
            <person name="Bonometti L."/>
            <person name="Westerberg I."/>
            <person name="Brannstrom I.O."/>
            <person name="Guillou S."/>
            <person name="Cros-Aarteil S."/>
            <person name="Calhoun S."/>
            <person name="Haridas S."/>
            <person name="Kuo A."/>
            <person name="Mondo S."/>
            <person name="Pangilinan J."/>
            <person name="Riley R."/>
            <person name="LaButti K."/>
            <person name="Andreopoulos B."/>
            <person name="Lipzen A."/>
            <person name="Chen C."/>
            <person name="Yan M."/>
            <person name="Daum C."/>
            <person name="Ng V."/>
            <person name="Clum A."/>
            <person name="Steindorff A."/>
            <person name="Ohm R.A."/>
            <person name="Martin F."/>
            <person name="Silar P."/>
            <person name="Natvig D.O."/>
            <person name="Lalanne C."/>
            <person name="Gautier V."/>
            <person name="Ament-Velasquez S.L."/>
            <person name="Kruys A."/>
            <person name="Hutchinson M.I."/>
            <person name="Powell A.J."/>
            <person name="Barry K."/>
            <person name="Miller A.N."/>
            <person name="Grigoriev I.V."/>
            <person name="Debuchy R."/>
            <person name="Gladieux P."/>
            <person name="Hiltunen Thoren M."/>
            <person name="Johannesson H."/>
        </authorList>
    </citation>
    <scope>NUCLEOTIDE SEQUENCE</scope>
    <source>
        <strain evidence="8">CBS 103.79</strain>
    </source>
</reference>
<organism evidence="8 9">
    <name type="scientific">Staphylotrichum tortipilum</name>
    <dbReference type="NCBI Taxonomy" id="2831512"/>
    <lineage>
        <taxon>Eukaryota</taxon>
        <taxon>Fungi</taxon>
        <taxon>Dikarya</taxon>
        <taxon>Ascomycota</taxon>
        <taxon>Pezizomycotina</taxon>
        <taxon>Sordariomycetes</taxon>
        <taxon>Sordariomycetidae</taxon>
        <taxon>Sordariales</taxon>
        <taxon>Chaetomiaceae</taxon>
        <taxon>Staphylotrichum</taxon>
    </lineage>
</organism>
<feature type="transmembrane region" description="Helical" evidence="6">
    <location>
        <begin position="116"/>
        <end position="135"/>
    </location>
</feature>
<evidence type="ECO:0000256" key="5">
    <source>
        <dbReference type="SAM" id="MobiDB-lite"/>
    </source>
</evidence>
<feature type="transmembrane region" description="Helical" evidence="6">
    <location>
        <begin position="86"/>
        <end position="104"/>
    </location>
</feature>
<feature type="transmembrane region" description="Helical" evidence="6">
    <location>
        <begin position="446"/>
        <end position="467"/>
    </location>
</feature>
<name>A0AAN6MM78_9PEZI</name>
<dbReference type="PANTHER" id="PTHR23501:SF43">
    <property type="entry name" value="MULTIDRUG TRANSPORTER, PUTATIVE (AFU_ORTHOLOGUE AFUA_6G03040)-RELATED"/>
    <property type="match status" value="1"/>
</dbReference>
<feature type="transmembrane region" description="Helical" evidence="6">
    <location>
        <begin position="242"/>
        <end position="266"/>
    </location>
</feature>
<dbReference type="PANTHER" id="PTHR23501">
    <property type="entry name" value="MAJOR FACILITATOR SUPERFAMILY"/>
    <property type="match status" value="1"/>
</dbReference>
<dbReference type="InterPro" id="IPR011701">
    <property type="entry name" value="MFS"/>
</dbReference>
<feature type="transmembrane region" description="Helical" evidence="6">
    <location>
        <begin position="384"/>
        <end position="403"/>
    </location>
</feature>
<sequence>MALPYPNHSLSEMAADDDLRDGAAGRAGETRPQEPKPDDPPKKMSLRHVVLTIIICGGLVFSCLDTSIVSTALVSVSAEFQNYQDTPWIVLGYLLTYMSFAVGFSKLSDIYGRKNIVAVAWLLFTLGSVWCGIARRMGELIAGRAVQGMGGSGLYSLAQVCLLEQGPSRPEVVGALVGMALSVSFILGPLLGGAISEWNWRGIFWFNIPFGVLAVLGIYALWPEERRNRYDTRTALSKIDFLGNLLLAVASILLVFAMQEAGSFVWSWSNPVIIWSLSTAGVCWAFLALWEYYLFYGSSRGIQPIFPMRLVKDRVYLLCLLATLLSGFVYIALVIKIPEYLQVIQGDNALWAGVHLLPMLGSCAFGSFLGGAISKRANFTSQTLILGGVIQVLGLAFVFGFAGNLGLGLLLGFTAIYGLGVGLSFAACTMIAAIEARNDDLAAAQGTIAQARVFGGAIGLAICTIIFNEKLRTSLGPGSGSMLGSDELDQIHRNLIAVLAFPDEVRLQVIRVYLDAFRDQMLVMTTVTVAALLASLGTYRSGPGNVVDVMIQHKDFAGRPGGGGDIELSSASSVRSLVR</sequence>
<comment type="caution">
    <text evidence="8">The sequence shown here is derived from an EMBL/GenBank/DDBJ whole genome shotgun (WGS) entry which is preliminary data.</text>
</comment>
<dbReference type="Gene3D" id="1.20.1250.20">
    <property type="entry name" value="MFS general substrate transporter like domains"/>
    <property type="match status" value="1"/>
</dbReference>
<evidence type="ECO:0000256" key="4">
    <source>
        <dbReference type="ARBA" id="ARBA00023136"/>
    </source>
</evidence>
<feature type="region of interest" description="Disordered" evidence="5">
    <location>
        <begin position="1"/>
        <end position="43"/>
    </location>
</feature>
<evidence type="ECO:0000259" key="7">
    <source>
        <dbReference type="PROSITE" id="PS50850"/>
    </source>
</evidence>
<feature type="transmembrane region" description="Helical" evidence="6">
    <location>
        <begin position="349"/>
        <end position="372"/>
    </location>
</feature>
<dbReference type="Pfam" id="PF07690">
    <property type="entry name" value="MFS_1"/>
    <property type="match status" value="1"/>
</dbReference>
<dbReference type="InterPro" id="IPR036259">
    <property type="entry name" value="MFS_trans_sf"/>
</dbReference>
<dbReference type="InterPro" id="IPR020846">
    <property type="entry name" value="MFS_dom"/>
</dbReference>
<reference evidence="8" key="2">
    <citation type="submission" date="2023-05" db="EMBL/GenBank/DDBJ databases">
        <authorList>
            <consortium name="Lawrence Berkeley National Laboratory"/>
            <person name="Steindorff A."/>
            <person name="Hensen N."/>
            <person name="Bonometti L."/>
            <person name="Westerberg I."/>
            <person name="Brannstrom I.O."/>
            <person name="Guillou S."/>
            <person name="Cros-Aarteil S."/>
            <person name="Calhoun S."/>
            <person name="Haridas S."/>
            <person name="Kuo A."/>
            <person name="Mondo S."/>
            <person name="Pangilinan J."/>
            <person name="Riley R."/>
            <person name="Labutti K."/>
            <person name="Andreopoulos B."/>
            <person name="Lipzen A."/>
            <person name="Chen C."/>
            <person name="Yanf M."/>
            <person name="Daum C."/>
            <person name="Ng V."/>
            <person name="Clum A."/>
            <person name="Ohm R."/>
            <person name="Martin F."/>
            <person name="Silar P."/>
            <person name="Natvig D."/>
            <person name="Lalanne C."/>
            <person name="Gautier V."/>
            <person name="Ament-Velasquez S.L."/>
            <person name="Kruys A."/>
            <person name="Hutchinson M.I."/>
            <person name="Powell A.J."/>
            <person name="Barry K."/>
            <person name="Miller A.N."/>
            <person name="Grigoriev I.V."/>
            <person name="Debuchy R."/>
            <person name="Gladieux P."/>
            <person name="Thoren M.H."/>
            <person name="Johannesson H."/>
        </authorList>
    </citation>
    <scope>NUCLEOTIDE SEQUENCE</scope>
    <source>
        <strain evidence="8">CBS 103.79</strain>
    </source>
</reference>
<protein>
    <submittedName>
        <fullName evidence="8">Multidrug resistance protein</fullName>
    </submittedName>
</protein>
<keyword evidence="2 6" id="KW-0812">Transmembrane</keyword>
<feature type="domain" description="Major facilitator superfamily (MFS) profile" evidence="7">
    <location>
        <begin position="51"/>
        <end position="543"/>
    </location>
</feature>
<dbReference type="Proteomes" id="UP001303889">
    <property type="component" value="Unassembled WGS sequence"/>
</dbReference>
<dbReference type="EMBL" id="MU855444">
    <property type="protein sequence ID" value="KAK3903502.1"/>
    <property type="molecule type" value="Genomic_DNA"/>
</dbReference>
<feature type="transmembrane region" description="Helical" evidence="6">
    <location>
        <begin position="49"/>
        <end position="74"/>
    </location>
</feature>
<proteinExistence type="predicted"/>
<feature type="transmembrane region" description="Helical" evidence="6">
    <location>
        <begin position="272"/>
        <end position="294"/>
    </location>
</feature>
<feature type="transmembrane region" description="Helical" evidence="6">
    <location>
        <begin position="521"/>
        <end position="539"/>
    </location>
</feature>
<feature type="transmembrane region" description="Helical" evidence="6">
    <location>
        <begin position="175"/>
        <end position="196"/>
    </location>
</feature>
<gene>
    <name evidence="8" type="ORF">C8A05DRAFT_43259</name>
</gene>
<dbReference type="SUPFAM" id="SSF103473">
    <property type="entry name" value="MFS general substrate transporter"/>
    <property type="match status" value="1"/>
</dbReference>
<evidence type="ECO:0000313" key="9">
    <source>
        <dbReference type="Proteomes" id="UP001303889"/>
    </source>
</evidence>
<keyword evidence="3 6" id="KW-1133">Transmembrane helix</keyword>
<dbReference type="PROSITE" id="PS50850">
    <property type="entry name" value="MFS"/>
    <property type="match status" value="1"/>
</dbReference>
<dbReference type="Gene3D" id="1.20.1720.10">
    <property type="entry name" value="Multidrug resistance protein D"/>
    <property type="match status" value="1"/>
</dbReference>
<keyword evidence="9" id="KW-1185">Reference proteome</keyword>
<feature type="transmembrane region" description="Helical" evidence="6">
    <location>
        <begin position="202"/>
        <end position="222"/>
    </location>
</feature>
<evidence type="ECO:0000256" key="6">
    <source>
        <dbReference type="SAM" id="Phobius"/>
    </source>
</evidence>
<comment type="subcellular location">
    <subcellularLocation>
        <location evidence="1">Membrane</location>
        <topology evidence="1">Multi-pass membrane protein</topology>
    </subcellularLocation>
</comment>
<dbReference type="GO" id="GO:0022857">
    <property type="term" value="F:transmembrane transporter activity"/>
    <property type="evidence" value="ECO:0007669"/>
    <property type="project" value="InterPro"/>
</dbReference>
<feature type="compositionally biased region" description="Basic and acidic residues" evidence="5">
    <location>
        <begin position="20"/>
        <end position="42"/>
    </location>
</feature>
<keyword evidence="4 6" id="KW-0472">Membrane</keyword>
<feature type="transmembrane region" description="Helical" evidence="6">
    <location>
        <begin position="409"/>
        <end position="434"/>
    </location>
</feature>